<keyword evidence="6" id="KW-0288">FMN</keyword>
<evidence type="ECO:0000256" key="3">
    <source>
        <dbReference type="ARBA" id="ARBA00009716"/>
    </source>
</evidence>
<proteinExistence type="inferred from homology"/>
<comment type="pathway">
    <text evidence="14">Amino-acid biosynthesis.</text>
</comment>
<dbReference type="SUPFAM" id="SSF56235">
    <property type="entry name" value="N-terminal nucleophile aminohydrolases (Ntn hydrolases)"/>
    <property type="match status" value="1"/>
</dbReference>
<dbReference type="Gene3D" id="3.60.20.10">
    <property type="entry name" value="Glutamine Phosphoribosylpyrophosphate, subunit 1, domain 1"/>
    <property type="match status" value="1"/>
</dbReference>
<dbReference type="GO" id="GO:0015930">
    <property type="term" value="F:glutamate synthase activity"/>
    <property type="evidence" value="ECO:0007669"/>
    <property type="project" value="InterPro"/>
</dbReference>
<evidence type="ECO:0000259" key="15">
    <source>
        <dbReference type="Pfam" id="PF00310"/>
    </source>
</evidence>
<keyword evidence="4" id="KW-0028">Amino-acid biosynthesis</keyword>
<dbReference type="GO" id="GO:0006537">
    <property type="term" value="P:glutamate biosynthetic process"/>
    <property type="evidence" value="ECO:0007669"/>
    <property type="project" value="UniProtKB-KW"/>
</dbReference>
<dbReference type="AlphaFoldDB" id="A0A382ZNC9"/>
<dbReference type="PANTHER" id="PTHR11938:SF133">
    <property type="entry name" value="GLUTAMATE SYNTHASE (NADH)"/>
    <property type="match status" value="1"/>
</dbReference>
<dbReference type="PANTHER" id="PTHR11938">
    <property type="entry name" value="FAD NADPH DEHYDROGENASE/OXIDOREDUCTASE"/>
    <property type="match status" value="1"/>
</dbReference>
<accession>A0A382ZNC9</accession>
<comment type="similarity">
    <text evidence="3">Belongs to the glutamate synthase family.</text>
</comment>
<dbReference type="GO" id="GO:0019676">
    <property type="term" value="P:ammonia assimilation cycle"/>
    <property type="evidence" value="ECO:0007669"/>
    <property type="project" value="TreeGrafter"/>
</dbReference>
<dbReference type="InterPro" id="IPR029055">
    <property type="entry name" value="Ntn_hydrolases_N"/>
</dbReference>
<keyword evidence="11" id="KW-0411">Iron-sulfur</keyword>
<evidence type="ECO:0000256" key="7">
    <source>
        <dbReference type="ARBA" id="ARBA00022723"/>
    </source>
</evidence>
<dbReference type="InterPro" id="IPR013785">
    <property type="entry name" value="Aldolase_TIM"/>
</dbReference>
<dbReference type="GO" id="GO:0051538">
    <property type="term" value="F:3 iron, 4 sulfur cluster binding"/>
    <property type="evidence" value="ECO:0007669"/>
    <property type="project" value="UniProtKB-KW"/>
</dbReference>
<dbReference type="InterPro" id="IPR017932">
    <property type="entry name" value="GATase_2_dom"/>
</dbReference>
<dbReference type="Pfam" id="PF00310">
    <property type="entry name" value="GATase_2"/>
    <property type="match status" value="1"/>
</dbReference>
<keyword evidence="9" id="KW-0560">Oxidoreductase</keyword>
<evidence type="ECO:0000256" key="13">
    <source>
        <dbReference type="ARBA" id="ARBA00023291"/>
    </source>
</evidence>
<evidence type="ECO:0000256" key="4">
    <source>
        <dbReference type="ARBA" id="ARBA00022605"/>
    </source>
</evidence>
<keyword evidence="10" id="KW-0408">Iron</keyword>
<dbReference type="Gene3D" id="3.20.20.70">
    <property type="entry name" value="Aldolase class I"/>
    <property type="match status" value="1"/>
</dbReference>
<feature type="non-terminal residue" evidence="17">
    <location>
        <position position="256"/>
    </location>
</feature>
<keyword evidence="12" id="KW-0314">Glutamate biosynthesis</keyword>
<reference evidence="17" key="1">
    <citation type="submission" date="2018-05" db="EMBL/GenBank/DDBJ databases">
        <authorList>
            <person name="Lanie J.A."/>
            <person name="Ng W.-L."/>
            <person name="Kazmierczak K.M."/>
            <person name="Andrzejewski T.M."/>
            <person name="Davidsen T.M."/>
            <person name="Wayne K.J."/>
            <person name="Tettelin H."/>
            <person name="Glass J.I."/>
            <person name="Rusch D."/>
            <person name="Podicherti R."/>
            <person name="Tsui H.-C.T."/>
            <person name="Winkler M.E."/>
        </authorList>
    </citation>
    <scope>NUCLEOTIDE SEQUENCE</scope>
</reference>
<organism evidence="17">
    <name type="scientific">marine metagenome</name>
    <dbReference type="NCBI Taxonomy" id="408172"/>
    <lineage>
        <taxon>unclassified sequences</taxon>
        <taxon>metagenomes</taxon>
        <taxon>ecological metagenomes</taxon>
    </lineage>
</organism>
<evidence type="ECO:0000256" key="1">
    <source>
        <dbReference type="ARBA" id="ARBA00001917"/>
    </source>
</evidence>
<feature type="non-terminal residue" evidence="17">
    <location>
        <position position="1"/>
    </location>
</feature>
<gene>
    <name evidence="17" type="ORF">METZ01_LOCUS449603</name>
</gene>
<name>A0A382ZNC9_9ZZZZ</name>
<evidence type="ECO:0000256" key="12">
    <source>
        <dbReference type="ARBA" id="ARBA00023164"/>
    </source>
</evidence>
<protein>
    <recommendedName>
        <fullName evidence="18">Glutamate synthase central-N domain-containing protein</fullName>
    </recommendedName>
</protein>
<evidence type="ECO:0000256" key="8">
    <source>
        <dbReference type="ARBA" id="ARBA00022962"/>
    </source>
</evidence>
<evidence type="ECO:0008006" key="18">
    <source>
        <dbReference type="Google" id="ProtNLM"/>
    </source>
</evidence>
<evidence type="ECO:0000256" key="14">
    <source>
        <dbReference type="ARBA" id="ARBA00029440"/>
    </source>
</evidence>
<evidence type="ECO:0000256" key="2">
    <source>
        <dbReference type="ARBA" id="ARBA00001927"/>
    </source>
</evidence>
<keyword evidence="13" id="KW-0003">3Fe-4S</keyword>
<dbReference type="GO" id="GO:0046872">
    <property type="term" value="F:metal ion binding"/>
    <property type="evidence" value="ECO:0007669"/>
    <property type="project" value="UniProtKB-KW"/>
</dbReference>
<feature type="domain" description="Glutamate synthase central-N" evidence="16">
    <location>
        <begin position="103"/>
        <end position="256"/>
    </location>
</feature>
<dbReference type="Pfam" id="PF04898">
    <property type="entry name" value="Glu_syn_central"/>
    <property type="match status" value="1"/>
</dbReference>
<dbReference type="EMBL" id="UINC01185176">
    <property type="protein sequence ID" value="SVD96749.1"/>
    <property type="molecule type" value="Genomic_DNA"/>
</dbReference>
<keyword evidence="7" id="KW-0479">Metal-binding</keyword>
<comment type="cofactor">
    <cofactor evidence="1">
        <name>FMN</name>
        <dbReference type="ChEBI" id="CHEBI:58210"/>
    </cofactor>
</comment>
<evidence type="ECO:0000256" key="6">
    <source>
        <dbReference type="ARBA" id="ARBA00022643"/>
    </source>
</evidence>
<evidence type="ECO:0000256" key="5">
    <source>
        <dbReference type="ARBA" id="ARBA00022630"/>
    </source>
</evidence>
<comment type="cofactor">
    <cofactor evidence="2">
        <name>[3Fe-4S] cluster</name>
        <dbReference type="ChEBI" id="CHEBI:21137"/>
    </cofactor>
</comment>
<dbReference type="InterPro" id="IPR050711">
    <property type="entry name" value="ET-N_metabolism_enzyme"/>
</dbReference>
<evidence type="ECO:0000256" key="9">
    <source>
        <dbReference type="ARBA" id="ARBA00023002"/>
    </source>
</evidence>
<dbReference type="SUPFAM" id="SSF51395">
    <property type="entry name" value="FMN-linked oxidoreductases"/>
    <property type="match status" value="1"/>
</dbReference>
<sequence>ILDRNGLRPCRYLVTSNGLLVMASESGVLDIPTDQVLYKWRIQPGRMFMLDSRSGKIIDDDKIKSDLSSRKPYGTWIQDNMVTMAKLPEPDLIPKPNFETLLQQQIAFGYTQEDLKMLLEPMAIGGAEPVGSMGNDAPLAILSNENPLLFSYFKQLFAQVSNPPLDAIREELVTSVETFIGSEKNLFEETPEHCGQLNLKEPILTNRELAQIKAIEQPRLRSEILSTVFRPDKGPSALQQAMDMLCKKAVAAVQNG</sequence>
<evidence type="ECO:0000313" key="17">
    <source>
        <dbReference type="EMBL" id="SVD96749.1"/>
    </source>
</evidence>
<dbReference type="InterPro" id="IPR006982">
    <property type="entry name" value="Glu_synth_centr_N"/>
</dbReference>
<feature type="domain" description="Glutamine amidotransferase type-2" evidence="15">
    <location>
        <begin position="2"/>
        <end position="76"/>
    </location>
</feature>
<evidence type="ECO:0000256" key="11">
    <source>
        <dbReference type="ARBA" id="ARBA00023014"/>
    </source>
</evidence>
<keyword evidence="5" id="KW-0285">Flavoprotein</keyword>
<keyword evidence="8" id="KW-0315">Glutamine amidotransferase</keyword>
<evidence type="ECO:0000256" key="10">
    <source>
        <dbReference type="ARBA" id="ARBA00023004"/>
    </source>
</evidence>
<evidence type="ECO:0000259" key="16">
    <source>
        <dbReference type="Pfam" id="PF04898"/>
    </source>
</evidence>